<dbReference type="Gene3D" id="2.170.300.10">
    <property type="entry name" value="Tie2 ligand-binding domain superfamily"/>
    <property type="match status" value="1"/>
</dbReference>
<dbReference type="InterPro" id="IPR035811">
    <property type="entry name" value="Netrin-4_NTR"/>
</dbReference>
<keyword evidence="8 11" id="KW-0424">Laminin EGF-like domain</keyword>
<dbReference type="PROSITE" id="PS50189">
    <property type="entry name" value="NTR"/>
    <property type="match status" value="1"/>
</dbReference>
<keyword evidence="3" id="KW-0272">Extracellular matrix</keyword>
<dbReference type="SUPFAM" id="SSF57196">
    <property type="entry name" value="EGF/Laminin"/>
    <property type="match status" value="3"/>
</dbReference>
<dbReference type="Gene3D" id="2.10.25.10">
    <property type="entry name" value="Laminin"/>
    <property type="match status" value="1"/>
</dbReference>
<evidence type="ECO:0000259" key="13">
    <source>
        <dbReference type="PROSITE" id="PS50189"/>
    </source>
</evidence>
<keyword evidence="4" id="KW-0732">Signal</keyword>
<dbReference type="FunFam" id="2.170.300.10:FF:000001">
    <property type="entry name" value="Laminin subunit beta-1"/>
    <property type="match status" value="1"/>
</dbReference>
<dbReference type="GO" id="GO:0043256">
    <property type="term" value="C:laminin complex"/>
    <property type="evidence" value="ECO:0007669"/>
    <property type="project" value="TreeGrafter"/>
</dbReference>
<dbReference type="Ensembl" id="ENSZLMT00000010752.1">
    <property type="protein sequence ID" value="ENSZLMP00000010462.1"/>
    <property type="gene ID" value="ENSZLMG00000007295.1"/>
</dbReference>
<evidence type="ECO:0000256" key="10">
    <source>
        <dbReference type="ARBA" id="ARBA00068275"/>
    </source>
</evidence>
<dbReference type="GO" id="GO:0009888">
    <property type="term" value="P:tissue development"/>
    <property type="evidence" value="ECO:0007669"/>
    <property type="project" value="TreeGrafter"/>
</dbReference>
<keyword evidence="15" id="KW-1185">Reference proteome</keyword>
<reference evidence="14" key="1">
    <citation type="submission" date="2025-08" db="UniProtKB">
        <authorList>
            <consortium name="Ensembl"/>
        </authorList>
    </citation>
    <scope>IDENTIFICATION</scope>
</reference>
<dbReference type="PRINTS" id="PR00011">
    <property type="entry name" value="EGFLAMININ"/>
</dbReference>
<dbReference type="CDD" id="cd00055">
    <property type="entry name" value="EGF_Lam"/>
    <property type="match status" value="3"/>
</dbReference>
<feature type="disulfide bond" evidence="11">
    <location>
        <begin position="396"/>
        <end position="405"/>
    </location>
</feature>
<dbReference type="Gene3D" id="2.60.120.260">
    <property type="entry name" value="Galactose-binding domain-like"/>
    <property type="match status" value="1"/>
</dbReference>
<dbReference type="InterPro" id="IPR001134">
    <property type="entry name" value="Netrin_domain"/>
</dbReference>
<dbReference type="FunFam" id="2.10.25.10:FF:000333">
    <property type="entry name" value="netrin-4 isoform X2"/>
    <property type="match status" value="1"/>
</dbReference>
<name>A0A8D2P7H5_ZOSLA</name>
<comment type="subunit">
    <text evidence="9">May form a homodimer.</text>
</comment>
<dbReference type="Gene3D" id="2.40.50.120">
    <property type="match status" value="1"/>
</dbReference>
<feature type="domain" description="Laminin EGF-like" evidence="12">
    <location>
        <begin position="369"/>
        <end position="422"/>
    </location>
</feature>
<dbReference type="GO" id="GO:0005886">
    <property type="term" value="C:plasma membrane"/>
    <property type="evidence" value="ECO:0007669"/>
    <property type="project" value="UniProtKB-ARBA"/>
</dbReference>
<keyword evidence="2" id="KW-0964">Secreted</keyword>
<dbReference type="InterPro" id="IPR056863">
    <property type="entry name" value="LMN_ATRN_NET-like_EGF"/>
</dbReference>
<dbReference type="FunFam" id="2.10.25.10:FF:000200">
    <property type="entry name" value="netrin-4 isoform X1"/>
    <property type="match status" value="1"/>
</dbReference>
<keyword evidence="5" id="KW-0677">Repeat</keyword>
<feature type="disulfide bond" evidence="11">
    <location>
        <begin position="336"/>
        <end position="345"/>
    </location>
</feature>
<evidence type="ECO:0000256" key="2">
    <source>
        <dbReference type="ARBA" id="ARBA00022525"/>
    </source>
</evidence>
<evidence type="ECO:0000256" key="1">
    <source>
        <dbReference type="ARBA" id="ARBA00004498"/>
    </source>
</evidence>
<evidence type="ECO:0000256" key="9">
    <source>
        <dbReference type="ARBA" id="ARBA00065673"/>
    </source>
</evidence>
<evidence type="ECO:0000256" key="3">
    <source>
        <dbReference type="ARBA" id="ARBA00022530"/>
    </source>
</evidence>
<reference evidence="14" key="2">
    <citation type="submission" date="2025-09" db="UniProtKB">
        <authorList>
            <consortium name="Ensembl"/>
        </authorList>
    </citation>
    <scope>IDENTIFICATION</scope>
</reference>
<dbReference type="GO" id="GO:0007411">
    <property type="term" value="P:axon guidance"/>
    <property type="evidence" value="ECO:0007669"/>
    <property type="project" value="TreeGrafter"/>
</dbReference>
<evidence type="ECO:0000256" key="8">
    <source>
        <dbReference type="ARBA" id="ARBA00023292"/>
    </source>
</evidence>
<evidence type="ECO:0000313" key="14">
    <source>
        <dbReference type="Ensembl" id="ENSZLMP00000010462.1"/>
    </source>
</evidence>
<comment type="subcellular location">
    <subcellularLocation>
        <location evidence="1">Secreted</location>
        <location evidence="1">Extracellular space</location>
        <location evidence="1">Extracellular matrix</location>
    </subcellularLocation>
</comment>
<proteinExistence type="predicted"/>
<dbReference type="GO" id="GO:0009887">
    <property type="term" value="P:animal organ morphogenesis"/>
    <property type="evidence" value="ECO:0007669"/>
    <property type="project" value="TreeGrafter"/>
</dbReference>
<protein>
    <recommendedName>
        <fullName evidence="10">Netrin-4</fullName>
    </recommendedName>
</protein>
<feature type="domain" description="Laminin EGF-like" evidence="12">
    <location>
        <begin position="306"/>
        <end position="368"/>
    </location>
</feature>
<dbReference type="Pfam" id="PF01759">
    <property type="entry name" value="NTR"/>
    <property type="match status" value="1"/>
</dbReference>
<evidence type="ECO:0000259" key="12">
    <source>
        <dbReference type="PROSITE" id="PS50027"/>
    </source>
</evidence>
<dbReference type="AlphaFoldDB" id="A0A8D2P7H5"/>
<dbReference type="GO" id="GO:0034446">
    <property type="term" value="P:substrate adhesion-dependent cell spreading"/>
    <property type="evidence" value="ECO:0007669"/>
    <property type="project" value="TreeGrafter"/>
</dbReference>
<dbReference type="GO" id="GO:0016477">
    <property type="term" value="P:cell migration"/>
    <property type="evidence" value="ECO:0007669"/>
    <property type="project" value="TreeGrafter"/>
</dbReference>
<dbReference type="PANTHER" id="PTHR10574:SF282">
    <property type="entry name" value="NETRIN-4"/>
    <property type="match status" value="1"/>
</dbReference>
<organism evidence="14 15">
    <name type="scientific">Zosterops lateralis melanops</name>
    <dbReference type="NCBI Taxonomy" id="1220523"/>
    <lineage>
        <taxon>Eukaryota</taxon>
        <taxon>Metazoa</taxon>
        <taxon>Chordata</taxon>
        <taxon>Craniata</taxon>
        <taxon>Vertebrata</taxon>
        <taxon>Euteleostomi</taxon>
        <taxon>Archelosauria</taxon>
        <taxon>Archosauria</taxon>
        <taxon>Dinosauria</taxon>
        <taxon>Saurischia</taxon>
        <taxon>Theropoda</taxon>
        <taxon>Coelurosauria</taxon>
        <taxon>Aves</taxon>
        <taxon>Neognathae</taxon>
        <taxon>Neoaves</taxon>
        <taxon>Telluraves</taxon>
        <taxon>Australaves</taxon>
        <taxon>Passeriformes</taxon>
        <taxon>Sylvioidea</taxon>
        <taxon>Zosteropidae</taxon>
        <taxon>Zosterops</taxon>
    </lineage>
</organism>
<dbReference type="InterPro" id="IPR008993">
    <property type="entry name" value="TIMP-like_OB-fold"/>
</dbReference>
<evidence type="ECO:0000256" key="5">
    <source>
        <dbReference type="ARBA" id="ARBA00022737"/>
    </source>
</evidence>
<sequence length="603" mass="66355">MEAAAGRQSLWAGQLAALRSLFPGSVDPGQIKGKPSSAEAYQPLSLEGVDLGVGAVIPDSDSSKLVPCLSLGRKPWPSPCCLQEAGWHFGWHGWFPWGSTVVLTFCGEECKGSWNVRVTLCTLIWRWICCSHPLRRGKSIMRAWCMLPEDAWGWLTSSFLLHPLCFSAQVIFRALSPPYSAEDPYSAEAQELLKITNLRVQLLEWQGCPCLSTSPAPQPPPAPHYAIYDFIVKGSCFCHGHADHCVPVAGFKPIRVAGVYHVVHGECMCKHNTAGPHCQHCAPLYNDQPWQAADGKTGAPKECQSCKCNGHADTCHFDMDAWLASGNRSGGVCDNCQHNTEGQHCQRCKLGFYRDLRKPFSAPDACKPCSCHPVGSAVLPLGPRTFCDPSTGDCPCKPGVAGPRCDHCLPGYWGFGPYGCRPCDCARSCDPLTGDCHSSSSDVTWHNEAPPFQSVLNESEPTWGWEDEQGFSALRHSGKCECKEQVLGNPKVFCGMKYTYVIKAKILSAHDKGSHAEVSVKIKKVLKSTKLKILRDKKTRLYPESWTNRGCTCPILNPGLEYLVAGHEDVRTGRLIVNMKSFVHQWKSALGRKVLEILKRDCN</sequence>
<evidence type="ECO:0000313" key="15">
    <source>
        <dbReference type="Proteomes" id="UP000694401"/>
    </source>
</evidence>
<accession>A0A8D2P7H5</accession>
<evidence type="ECO:0000256" key="11">
    <source>
        <dbReference type="PROSITE-ProRule" id="PRU00460"/>
    </source>
</evidence>
<dbReference type="PANTHER" id="PTHR10574">
    <property type="entry name" value="NETRIN/LAMININ-RELATED"/>
    <property type="match status" value="1"/>
</dbReference>
<evidence type="ECO:0000256" key="7">
    <source>
        <dbReference type="ARBA" id="ARBA00023180"/>
    </source>
</evidence>
<keyword evidence="6 11" id="KW-1015">Disulfide bond</keyword>
<feature type="domain" description="NTR" evidence="13">
    <location>
        <begin position="480"/>
        <end position="602"/>
    </location>
</feature>
<dbReference type="FunFam" id="2.40.50.120:FF:000002">
    <property type="entry name" value="netrin-4 isoform X1"/>
    <property type="match status" value="1"/>
</dbReference>
<dbReference type="PROSITE" id="PS01248">
    <property type="entry name" value="EGF_LAM_1"/>
    <property type="match status" value="1"/>
</dbReference>
<dbReference type="Pfam" id="PF24973">
    <property type="entry name" value="EGF_LMN_ATRN"/>
    <property type="match status" value="1"/>
</dbReference>
<dbReference type="SMART" id="SM00180">
    <property type="entry name" value="EGF_Lam"/>
    <property type="match status" value="3"/>
</dbReference>
<dbReference type="PROSITE" id="PS50027">
    <property type="entry name" value="EGF_LAM_2"/>
    <property type="match status" value="2"/>
</dbReference>
<dbReference type="InterPro" id="IPR050440">
    <property type="entry name" value="Laminin/Netrin_ECM"/>
</dbReference>
<dbReference type="Pfam" id="PF00053">
    <property type="entry name" value="EGF_laminin"/>
    <property type="match status" value="2"/>
</dbReference>
<dbReference type="Proteomes" id="UP000694401">
    <property type="component" value="Unassembled WGS sequence"/>
</dbReference>
<dbReference type="InterPro" id="IPR008211">
    <property type="entry name" value="Laminin_N"/>
</dbReference>
<dbReference type="InterPro" id="IPR018933">
    <property type="entry name" value="Netrin_module_non-TIMP"/>
</dbReference>
<comment type="caution">
    <text evidence="11">Lacks conserved residue(s) required for the propagation of feature annotation.</text>
</comment>
<dbReference type="GO" id="GO:0070831">
    <property type="term" value="P:basement membrane assembly"/>
    <property type="evidence" value="ECO:0007669"/>
    <property type="project" value="TreeGrafter"/>
</dbReference>
<dbReference type="SMART" id="SM00643">
    <property type="entry name" value="C345C"/>
    <property type="match status" value="1"/>
</dbReference>
<evidence type="ECO:0000256" key="4">
    <source>
        <dbReference type="ARBA" id="ARBA00022729"/>
    </source>
</evidence>
<dbReference type="InterPro" id="IPR002049">
    <property type="entry name" value="LE_dom"/>
</dbReference>
<evidence type="ECO:0000256" key="6">
    <source>
        <dbReference type="ARBA" id="ARBA00023157"/>
    </source>
</evidence>
<dbReference type="Pfam" id="PF00055">
    <property type="entry name" value="Laminin_N"/>
    <property type="match status" value="1"/>
</dbReference>
<dbReference type="CDD" id="cd03578">
    <property type="entry name" value="NTR_netrin-4_like"/>
    <property type="match status" value="1"/>
</dbReference>
<keyword evidence="7" id="KW-0325">Glycoprotein</keyword>
<dbReference type="SUPFAM" id="SSF50242">
    <property type="entry name" value="TIMP-like"/>
    <property type="match status" value="1"/>
</dbReference>